<evidence type="ECO:0000256" key="6">
    <source>
        <dbReference type="ARBA" id="ARBA00023136"/>
    </source>
</evidence>
<keyword evidence="10" id="KW-1185">Reference proteome</keyword>
<dbReference type="RefSeq" id="WP_282907932.1">
    <property type="nucleotide sequence ID" value="NZ_JAGRPV010000001.1"/>
</dbReference>
<dbReference type="SUPFAM" id="SSF103481">
    <property type="entry name" value="Multidrug resistance efflux transporter EmrE"/>
    <property type="match status" value="2"/>
</dbReference>
<feature type="domain" description="EamA" evidence="8">
    <location>
        <begin position="151"/>
        <end position="286"/>
    </location>
</feature>
<evidence type="ECO:0000313" key="10">
    <source>
        <dbReference type="Proteomes" id="UP001161691"/>
    </source>
</evidence>
<evidence type="ECO:0000256" key="3">
    <source>
        <dbReference type="ARBA" id="ARBA00022475"/>
    </source>
</evidence>
<evidence type="ECO:0000256" key="5">
    <source>
        <dbReference type="ARBA" id="ARBA00022989"/>
    </source>
</evidence>
<dbReference type="EMBL" id="JAGRPV010000001">
    <property type="protein sequence ID" value="MDI4644965.1"/>
    <property type="molecule type" value="Genomic_DNA"/>
</dbReference>
<dbReference type="Proteomes" id="UP001161691">
    <property type="component" value="Unassembled WGS sequence"/>
</dbReference>
<evidence type="ECO:0000256" key="7">
    <source>
        <dbReference type="SAM" id="Phobius"/>
    </source>
</evidence>
<feature type="transmembrane region" description="Helical" evidence="7">
    <location>
        <begin position="68"/>
        <end position="85"/>
    </location>
</feature>
<evidence type="ECO:0000313" key="9">
    <source>
        <dbReference type="EMBL" id="MDI4644965.1"/>
    </source>
</evidence>
<feature type="transmembrane region" description="Helical" evidence="7">
    <location>
        <begin position="213"/>
        <end position="235"/>
    </location>
</feature>
<keyword evidence="6 7" id="KW-0472">Membrane</keyword>
<feature type="transmembrane region" description="Helical" evidence="7">
    <location>
        <begin position="270"/>
        <end position="289"/>
    </location>
</feature>
<comment type="subcellular location">
    <subcellularLocation>
        <location evidence="1">Cell membrane</location>
        <topology evidence="1">Multi-pass membrane protein</topology>
    </subcellularLocation>
</comment>
<dbReference type="PANTHER" id="PTHR32322">
    <property type="entry name" value="INNER MEMBRANE TRANSPORTER"/>
    <property type="match status" value="1"/>
</dbReference>
<evidence type="ECO:0000256" key="2">
    <source>
        <dbReference type="ARBA" id="ARBA00007362"/>
    </source>
</evidence>
<feature type="transmembrane region" description="Helical" evidence="7">
    <location>
        <begin position="247"/>
        <end position="264"/>
    </location>
</feature>
<dbReference type="InterPro" id="IPR050638">
    <property type="entry name" value="AA-Vitamin_Transporters"/>
</dbReference>
<accession>A0ABT6TFA0</accession>
<dbReference type="PANTHER" id="PTHR32322:SF18">
    <property type="entry name" value="S-ADENOSYLMETHIONINE_S-ADENOSYLHOMOCYSTEINE TRANSPORTER"/>
    <property type="match status" value="1"/>
</dbReference>
<dbReference type="InterPro" id="IPR037185">
    <property type="entry name" value="EmrE-like"/>
</dbReference>
<feature type="domain" description="EamA" evidence="8">
    <location>
        <begin position="10"/>
        <end position="140"/>
    </location>
</feature>
<protein>
    <submittedName>
        <fullName evidence="9">DMT family transporter</fullName>
    </submittedName>
</protein>
<dbReference type="Pfam" id="PF00892">
    <property type="entry name" value="EamA"/>
    <property type="match status" value="2"/>
</dbReference>
<name>A0ABT6TFA0_9BACL</name>
<feature type="transmembrane region" description="Helical" evidence="7">
    <location>
        <begin position="37"/>
        <end position="56"/>
    </location>
</feature>
<feature type="transmembrane region" description="Helical" evidence="7">
    <location>
        <begin position="129"/>
        <end position="145"/>
    </location>
</feature>
<comment type="caution">
    <text evidence="9">The sequence shown here is derived from an EMBL/GenBank/DDBJ whole genome shotgun (WGS) entry which is preliminary data.</text>
</comment>
<feature type="transmembrane region" description="Helical" evidence="7">
    <location>
        <begin position="151"/>
        <end position="170"/>
    </location>
</feature>
<organism evidence="9 10">
    <name type="scientific">Cohnella hashimotonis</name>
    <dbReference type="NCBI Taxonomy" id="2826895"/>
    <lineage>
        <taxon>Bacteria</taxon>
        <taxon>Bacillati</taxon>
        <taxon>Bacillota</taxon>
        <taxon>Bacilli</taxon>
        <taxon>Bacillales</taxon>
        <taxon>Paenibacillaceae</taxon>
        <taxon>Cohnella</taxon>
    </lineage>
</organism>
<proteinExistence type="inferred from homology"/>
<comment type="similarity">
    <text evidence="2">Belongs to the EamA transporter family.</text>
</comment>
<feature type="transmembrane region" description="Helical" evidence="7">
    <location>
        <begin position="97"/>
        <end position="117"/>
    </location>
</feature>
<sequence>MPQLSRVRTIVYLAILVTLWGVNGPLSKYALEFASPLLFAGLRVLIGGLILLPLALRSYKKLNLKKTRHIYLISTLLNVVLFYGFQTFGLQMMPAGLFTTIVFLQPVLLGIGAWLWLGESMSGSKLSGLLLGFLGVAVVSASGGAGNMSLVGILLGVASAVSWTFGTIYIKKSAAKVEAIWLVTFQMIVGGSVLLGTGAATEGWKAVVWNVPFISALLFIAIFCTALAWLLFSLLVGSGEAGKVNSFNFLVPLLSIVIGVFFLGETITSKLVAGLVLIILGIALVNLKVKALRKGINRHIGTGGVS</sequence>
<keyword evidence="3" id="KW-1003">Cell membrane</keyword>
<gene>
    <name evidence="9" type="ORF">KB449_08340</name>
</gene>
<evidence type="ECO:0000256" key="4">
    <source>
        <dbReference type="ARBA" id="ARBA00022692"/>
    </source>
</evidence>
<evidence type="ECO:0000256" key="1">
    <source>
        <dbReference type="ARBA" id="ARBA00004651"/>
    </source>
</evidence>
<dbReference type="InterPro" id="IPR000620">
    <property type="entry name" value="EamA_dom"/>
</dbReference>
<feature type="transmembrane region" description="Helical" evidence="7">
    <location>
        <begin position="12"/>
        <end position="31"/>
    </location>
</feature>
<evidence type="ECO:0000259" key="8">
    <source>
        <dbReference type="Pfam" id="PF00892"/>
    </source>
</evidence>
<reference evidence="9" key="1">
    <citation type="submission" date="2023-04" db="EMBL/GenBank/DDBJ databases">
        <title>Comparative genomic analysis of Cohnella hashimotonis sp. nov., isolated from the International Space Station.</title>
        <authorList>
            <person name="Venkateswaran K."/>
            <person name="Simpson A."/>
        </authorList>
    </citation>
    <scope>NUCLEOTIDE SEQUENCE</scope>
    <source>
        <strain evidence="9">F6_2S_P_1</strain>
    </source>
</reference>
<keyword evidence="5 7" id="KW-1133">Transmembrane helix</keyword>
<keyword evidence="4 7" id="KW-0812">Transmembrane</keyword>
<feature type="transmembrane region" description="Helical" evidence="7">
    <location>
        <begin position="179"/>
        <end position="201"/>
    </location>
</feature>